<keyword evidence="10" id="KW-0411">Iron-sulfur</keyword>
<evidence type="ECO:0000256" key="2">
    <source>
        <dbReference type="ARBA" id="ARBA00006521"/>
    </source>
</evidence>
<evidence type="ECO:0000313" key="14">
    <source>
        <dbReference type="EMBL" id="TWT54187.1"/>
    </source>
</evidence>
<evidence type="ECO:0000256" key="5">
    <source>
        <dbReference type="ARBA" id="ARBA00022485"/>
    </source>
</evidence>
<dbReference type="PANTHER" id="PTHR33693:SF1">
    <property type="entry name" value="TYPE-4 URACIL-DNA GLYCOSYLASE"/>
    <property type="match status" value="1"/>
</dbReference>
<feature type="region of interest" description="Disordered" evidence="12">
    <location>
        <begin position="80"/>
        <end position="125"/>
    </location>
</feature>
<evidence type="ECO:0000256" key="8">
    <source>
        <dbReference type="ARBA" id="ARBA00022801"/>
    </source>
</evidence>
<reference evidence="14 15" key="1">
    <citation type="submission" date="2019-02" db="EMBL/GenBank/DDBJ databases">
        <title>Deep-cultivation of Planctomycetes and their phenomic and genomic characterization uncovers novel biology.</title>
        <authorList>
            <person name="Wiegand S."/>
            <person name="Jogler M."/>
            <person name="Boedeker C."/>
            <person name="Pinto D."/>
            <person name="Vollmers J."/>
            <person name="Rivas-Marin E."/>
            <person name="Kohn T."/>
            <person name="Peeters S.H."/>
            <person name="Heuer A."/>
            <person name="Rast P."/>
            <person name="Oberbeckmann S."/>
            <person name="Bunk B."/>
            <person name="Jeske O."/>
            <person name="Meyerdierks A."/>
            <person name="Storesund J.E."/>
            <person name="Kallscheuer N."/>
            <person name="Luecker S."/>
            <person name="Lage O.M."/>
            <person name="Pohl T."/>
            <person name="Merkel B.J."/>
            <person name="Hornburger P."/>
            <person name="Mueller R.-W."/>
            <person name="Bruemmer F."/>
            <person name="Labrenz M."/>
            <person name="Spormann A.M."/>
            <person name="Op Den Camp H."/>
            <person name="Overmann J."/>
            <person name="Amann R."/>
            <person name="Jetten M.S.M."/>
            <person name="Mascher T."/>
            <person name="Medema M.H."/>
            <person name="Devos D.P."/>
            <person name="Kaster A.-K."/>
            <person name="Ovreas L."/>
            <person name="Rohde M."/>
            <person name="Galperin M.Y."/>
            <person name="Jogler C."/>
        </authorList>
    </citation>
    <scope>NUCLEOTIDE SEQUENCE [LARGE SCALE GENOMIC DNA]</scope>
    <source>
        <strain evidence="14 15">Pla22</strain>
    </source>
</reference>
<dbReference type="InterPro" id="IPR036895">
    <property type="entry name" value="Uracil-DNA_glycosylase-like_sf"/>
</dbReference>
<dbReference type="GO" id="GO:0051539">
    <property type="term" value="F:4 iron, 4 sulfur cluster binding"/>
    <property type="evidence" value="ECO:0007669"/>
    <property type="project" value="UniProtKB-KW"/>
</dbReference>
<name>A0A5C5WU06_9BACT</name>
<proteinExistence type="inferred from homology"/>
<dbReference type="InterPro" id="IPR005273">
    <property type="entry name" value="Ura-DNA_glyco_family4"/>
</dbReference>
<dbReference type="InterPro" id="IPR051536">
    <property type="entry name" value="UDG_Type-4/5"/>
</dbReference>
<evidence type="ECO:0000256" key="6">
    <source>
        <dbReference type="ARBA" id="ARBA00022723"/>
    </source>
</evidence>
<dbReference type="PANTHER" id="PTHR33693">
    <property type="entry name" value="TYPE-5 URACIL-DNA GLYCOSYLASE"/>
    <property type="match status" value="1"/>
</dbReference>
<dbReference type="NCBIfam" id="TIGR00758">
    <property type="entry name" value="UDG_fam4"/>
    <property type="match status" value="1"/>
</dbReference>
<keyword evidence="7" id="KW-0227">DNA damage</keyword>
<dbReference type="EC" id="3.2.2.27" evidence="3"/>
<accession>A0A5C5WU06</accession>
<evidence type="ECO:0000256" key="11">
    <source>
        <dbReference type="ARBA" id="ARBA00023204"/>
    </source>
</evidence>
<evidence type="ECO:0000256" key="4">
    <source>
        <dbReference type="ARBA" id="ARBA00019403"/>
    </source>
</evidence>
<feature type="compositionally biased region" description="Low complexity" evidence="12">
    <location>
        <begin position="80"/>
        <end position="91"/>
    </location>
</feature>
<evidence type="ECO:0000256" key="7">
    <source>
        <dbReference type="ARBA" id="ARBA00022763"/>
    </source>
</evidence>
<dbReference type="AlphaFoldDB" id="A0A5C5WU06"/>
<dbReference type="GO" id="GO:0006281">
    <property type="term" value="P:DNA repair"/>
    <property type="evidence" value="ECO:0007669"/>
    <property type="project" value="UniProtKB-KW"/>
</dbReference>
<comment type="catalytic activity">
    <reaction evidence="1">
        <text>Hydrolyzes single-stranded DNA or mismatched double-stranded DNA and polynucleotides, releasing free uracil.</text>
        <dbReference type="EC" id="3.2.2.27"/>
    </reaction>
</comment>
<evidence type="ECO:0000256" key="10">
    <source>
        <dbReference type="ARBA" id="ARBA00023014"/>
    </source>
</evidence>
<keyword evidence="15" id="KW-1185">Reference proteome</keyword>
<dbReference type="SMART" id="SM00987">
    <property type="entry name" value="UreE_C"/>
    <property type="match status" value="1"/>
</dbReference>
<keyword evidence="9" id="KW-0408">Iron</keyword>
<gene>
    <name evidence="14" type="ORF">Pla22_18220</name>
</gene>
<organism evidence="14 15">
    <name type="scientific">Rubripirellula amarantea</name>
    <dbReference type="NCBI Taxonomy" id="2527999"/>
    <lineage>
        <taxon>Bacteria</taxon>
        <taxon>Pseudomonadati</taxon>
        <taxon>Planctomycetota</taxon>
        <taxon>Planctomycetia</taxon>
        <taxon>Pirellulales</taxon>
        <taxon>Pirellulaceae</taxon>
        <taxon>Rubripirellula</taxon>
    </lineage>
</organism>
<dbReference type="Pfam" id="PF03167">
    <property type="entry name" value="UDG"/>
    <property type="match status" value="1"/>
</dbReference>
<feature type="compositionally biased region" description="Low complexity" evidence="12">
    <location>
        <begin position="103"/>
        <end position="125"/>
    </location>
</feature>
<dbReference type="SMART" id="SM00986">
    <property type="entry name" value="UDG"/>
    <property type="match status" value="1"/>
</dbReference>
<dbReference type="EMBL" id="SJPI01000001">
    <property type="protein sequence ID" value="TWT54187.1"/>
    <property type="molecule type" value="Genomic_DNA"/>
</dbReference>
<dbReference type="Proteomes" id="UP000316598">
    <property type="component" value="Unassembled WGS sequence"/>
</dbReference>
<evidence type="ECO:0000313" key="15">
    <source>
        <dbReference type="Proteomes" id="UP000316598"/>
    </source>
</evidence>
<keyword evidence="5" id="KW-0004">4Fe-4S</keyword>
<dbReference type="Gene3D" id="3.40.470.10">
    <property type="entry name" value="Uracil-DNA glycosylase-like domain"/>
    <property type="match status" value="1"/>
</dbReference>
<comment type="similarity">
    <text evidence="2">Belongs to the uracil-DNA glycosylase (UDG) superfamily. Type 4 (UDGa) family.</text>
</comment>
<dbReference type="GO" id="GO:0004844">
    <property type="term" value="F:uracil DNA N-glycosylase activity"/>
    <property type="evidence" value="ECO:0007669"/>
    <property type="project" value="UniProtKB-EC"/>
</dbReference>
<evidence type="ECO:0000256" key="1">
    <source>
        <dbReference type="ARBA" id="ARBA00001400"/>
    </source>
</evidence>
<sequence>MAIKRYTDGDRPRKFATNLLPMTSDPTQTLDPDLVLAQASALAAHLQRMGVQFLPAENPDRVGELMSHFASIEDGVDAQAASSVSPATSTVKPNDAKSAPTKPASSGPTPGPVSPASSSVQAPSRSVTAVTVAEGDYVGPRLEPAERGSILATLQAEVSGCTKCPILSSCRNQTVFGEGNPNARFVFFGEGPGADEDRTGRPFVGKAGQLLTKMISACTLSREETYILNTVKCRPPGNRNPELDEIANCRSYYQQQLSIIRPEYIVCLGAIAAQELLKSKLSVGRLRGKIHQYHTSKVLVTYHPAYLLRNPAAKKAAWDDLRLMLSDAGISV</sequence>
<comment type="caution">
    <text evidence="14">The sequence shown here is derived from an EMBL/GenBank/DDBJ whole genome shotgun (WGS) entry which is preliminary data.</text>
</comment>
<dbReference type="GO" id="GO:0046872">
    <property type="term" value="F:metal ion binding"/>
    <property type="evidence" value="ECO:0007669"/>
    <property type="project" value="UniProtKB-KW"/>
</dbReference>
<dbReference type="InterPro" id="IPR005122">
    <property type="entry name" value="Uracil-DNA_glycosylase-like"/>
</dbReference>
<keyword evidence="6" id="KW-0479">Metal-binding</keyword>
<keyword evidence="8" id="KW-0378">Hydrolase</keyword>
<dbReference type="SUPFAM" id="SSF52141">
    <property type="entry name" value="Uracil-DNA glycosylase-like"/>
    <property type="match status" value="1"/>
</dbReference>
<evidence type="ECO:0000259" key="13">
    <source>
        <dbReference type="SMART" id="SM00986"/>
    </source>
</evidence>
<feature type="domain" description="Uracil-DNA glycosylase-like" evidence="13">
    <location>
        <begin position="176"/>
        <end position="322"/>
    </location>
</feature>
<protein>
    <recommendedName>
        <fullName evidence="4">Type-4 uracil-DNA glycosylase</fullName>
        <ecNumber evidence="3">3.2.2.27</ecNumber>
    </recommendedName>
</protein>
<keyword evidence="11" id="KW-0234">DNA repair</keyword>
<evidence type="ECO:0000256" key="3">
    <source>
        <dbReference type="ARBA" id="ARBA00012030"/>
    </source>
</evidence>
<dbReference type="CDD" id="cd10030">
    <property type="entry name" value="UDG-F4_TTUDGA_SPO1dp_like"/>
    <property type="match status" value="1"/>
</dbReference>
<evidence type="ECO:0000256" key="12">
    <source>
        <dbReference type="SAM" id="MobiDB-lite"/>
    </source>
</evidence>
<evidence type="ECO:0000256" key="9">
    <source>
        <dbReference type="ARBA" id="ARBA00023004"/>
    </source>
</evidence>